<dbReference type="PANTHER" id="PTHR43393">
    <property type="entry name" value="CYTOKININ RIBOSIDE 5'-MONOPHOSPHATE PHOSPHORIBOHYDROLASE"/>
    <property type="match status" value="1"/>
</dbReference>
<dbReference type="InterPro" id="IPR005268">
    <property type="entry name" value="CHP00725"/>
</dbReference>
<keyword evidence="2" id="KW-1185">Reference proteome</keyword>
<evidence type="ECO:0000313" key="1">
    <source>
        <dbReference type="EMBL" id="PPB83769.1"/>
    </source>
</evidence>
<evidence type="ECO:0000313" key="2">
    <source>
        <dbReference type="Proteomes" id="UP000243096"/>
    </source>
</evidence>
<organism evidence="1 2">
    <name type="scientific">Mycetohabitans endofungorum</name>
    <dbReference type="NCBI Taxonomy" id="417203"/>
    <lineage>
        <taxon>Bacteria</taxon>
        <taxon>Pseudomonadati</taxon>
        <taxon>Pseudomonadota</taxon>
        <taxon>Betaproteobacteria</taxon>
        <taxon>Burkholderiales</taxon>
        <taxon>Burkholderiaceae</taxon>
        <taxon>Mycetohabitans</taxon>
    </lineage>
</organism>
<accession>A0A2P5KAM9</accession>
<dbReference type="InterPro" id="IPR052341">
    <property type="entry name" value="LOG_family_nucleotidases"/>
</dbReference>
<comment type="caution">
    <text evidence="1">The sequence shown here is derived from an EMBL/GenBank/DDBJ whole genome shotgun (WGS) entry which is preliminary data.</text>
</comment>
<proteinExistence type="predicted"/>
<dbReference type="PANTHER" id="PTHR43393:SF3">
    <property type="entry name" value="LYSINE DECARBOXYLASE-LIKE PROTEIN"/>
    <property type="match status" value="1"/>
</dbReference>
<dbReference type="AlphaFoldDB" id="A0A2P5KAM9"/>
<dbReference type="Pfam" id="PF18306">
    <property type="entry name" value="LDcluster4"/>
    <property type="match status" value="1"/>
</dbReference>
<dbReference type="OrthoDB" id="9794039at2"/>
<dbReference type="Proteomes" id="UP000243096">
    <property type="component" value="Unassembled WGS sequence"/>
</dbReference>
<name>A0A2P5KAM9_9BURK</name>
<dbReference type="Gene3D" id="3.40.50.450">
    <property type="match status" value="1"/>
</dbReference>
<dbReference type="GO" id="GO:0005829">
    <property type="term" value="C:cytosol"/>
    <property type="evidence" value="ECO:0007669"/>
    <property type="project" value="TreeGrafter"/>
</dbReference>
<sequence>MFLQAGVNTPLSQKINKQLRRLIEIQSGPRRNPQPVGIIGPSICDEACRSAAYKVASVLASAGVPIICGGRGGVMEAACHGAYDMGGIAIGILPEEDRCSANKYVTLALPTGIGEIRNVLVVRGSVCVVAIGGGMGTLSEMALGVKWSKAVFTLYEEFQLPGAQAAESTDQLLEWVVEYLVRESDARTQ</sequence>
<dbReference type="InterPro" id="IPR041164">
    <property type="entry name" value="LDcluster4"/>
</dbReference>
<gene>
    <name evidence="1" type="ORF">B0O95_106160</name>
</gene>
<dbReference type="RefSeq" id="WP_104077423.1">
    <property type="nucleotide sequence ID" value="NZ_CP062169.1"/>
</dbReference>
<protein>
    <recommendedName>
        <fullName evidence="3">TIGR00725 family protein</fullName>
    </recommendedName>
</protein>
<dbReference type="NCBIfam" id="TIGR00725">
    <property type="entry name" value="TIGR00725 family protein"/>
    <property type="match status" value="1"/>
</dbReference>
<dbReference type="SUPFAM" id="SSF102405">
    <property type="entry name" value="MCP/YpsA-like"/>
    <property type="match status" value="1"/>
</dbReference>
<dbReference type="EMBL" id="PRDW01000006">
    <property type="protein sequence ID" value="PPB83769.1"/>
    <property type="molecule type" value="Genomic_DNA"/>
</dbReference>
<reference evidence="1 2" key="1">
    <citation type="submission" date="2018-01" db="EMBL/GenBank/DDBJ databases">
        <title>Genomic Encyclopedia of Type Strains, Phase III (KMG-III): the genomes of soil and plant-associated and newly described type strains.</title>
        <authorList>
            <person name="Whitman W."/>
        </authorList>
    </citation>
    <scope>NUCLEOTIDE SEQUENCE [LARGE SCALE GENOMIC DNA]</scope>
    <source>
        <strain evidence="1 2">HKI456</strain>
    </source>
</reference>
<evidence type="ECO:0008006" key="3">
    <source>
        <dbReference type="Google" id="ProtNLM"/>
    </source>
</evidence>